<gene>
    <name evidence="2" type="ORF">FGO68_gene4687</name>
</gene>
<keyword evidence="3" id="KW-1185">Reference proteome</keyword>
<feature type="chain" id="PRO_5035166282" evidence="1">
    <location>
        <begin position="18"/>
        <end position="2483"/>
    </location>
</feature>
<organism evidence="2 3">
    <name type="scientific">Halteria grandinella</name>
    <dbReference type="NCBI Taxonomy" id="5974"/>
    <lineage>
        <taxon>Eukaryota</taxon>
        <taxon>Sar</taxon>
        <taxon>Alveolata</taxon>
        <taxon>Ciliophora</taxon>
        <taxon>Intramacronucleata</taxon>
        <taxon>Spirotrichea</taxon>
        <taxon>Stichotrichia</taxon>
        <taxon>Sporadotrichida</taxon>
        <taxon>Halteriidae</taxon>
        <taxon>Halteria</taxon>
    </lineage>
</organism>
<evidence type="ECO:0000313" key="3">
    <source>
        <dbReference type="Proteomes" id="UP000785679"/>
    </source>
</evidence>
<proteinExistence type="predicted"/>
<dbReference type="InterPro" id="IPR002895">
    <property type="entry name" value="Paramecium_SA"/>
</dbReference>
<dbReference type="EMBL" id="RRYP01029753">
    <property type="protein sequence ID" value="TNV71570.1"/>
    <property type="molecule type" value="Genomic_DNA"/>
</dbReference>
<feature type="signal peptide" evidence="1">
    <location>
        <begin position="1"/>
        <end position="17"/>
    </location>
</feature>
<reference evidence="2" key="1">
    <citation type="submission" date="2019-06" db="EMBL/GenBank/DDBJ databases">
        <authorList>
            <person name="Zheng W."/>
        </authorList>
    </citation>
    <scope>NUCLEOTIDE SEQUENCE</scope>
    <source>
        <strain evidence="2">QDHG01</strain>
    </source>
</reference>
<dbReference type="Proteomes" id="UP000785679">
    <property type="component" value="Unassembled WGS sequence"/>
</dbReference>
<name>A0A8J8SUV6_HALGN</name>
<protein>
    <submittedName>
        <fullName evidence="2">Uncharacterized protein</fullName>
    </submittedName>
</protein>
<dbReference type="SMART" id="SM00639">
    <property type="entry name" value="PSA"/>
    <property type="match status" value="26"/>
</dbReference>
<evidence type="ECO:0000313" key="2">
    <source>
        <dbReference type="EMBL" id="TNV71570.1"/>
    </source>
</evidence>
<sequence>MDQKIIALILTIAQCGTIVNVSDECICQELQSRSDCRLRGCKWTADEERTEASCETAHVKTYTAYCPGLTTCCASTYGCANVDSKCTHFAGCSAYVKTSTTECQAISYLCISNGTTCTDAKECKDYDSTICDATPDMYKRKCKYDTTCRSYACTEADAATNSNSACDAFSAGCVTTGAGCVISPLPTCALLPGTDTSCPNMTGSDGKCKFVSGTTCALKLCSDFPTGTPTDSDCVAFQSFCLKSTGKGCVAALDKCSSYTVANAATDCAGYMGTDGTCEGDANATACRARKCENGTGTTDEACNTYKSGCVTNGVKCVDARSKCSDYTGTSTTCLNYIGSDGKCKGASTTSAACSLRDCDADSKATYTTDALCQNNIQSYCYSNGAGCTKTLAKCNTYSYTSTDGAECNSKIGSDGRCKVGTSGKCASRVCTDAPTSTTTTDACVAYQTGCVTTGAGCVAATSCNLTVKEKSCSSTIETGSSVVCNWNAICVNNTSCGNYNTPSLCAGYKITVTSGTTSTQYPCIWDGTCRRAVCTDYTGTSYANDTACDNALTGCVYNGVSGCVTPTCSNFKGIKATCLGFKAYCTNTDAAAATEVCIARTCADTGLTYTTDNDCTNYLTGCLTNGNGCIANTATCSQYTGTPDVCDKFYGYYGSTVQGARCWNTSATSGACTEKQCSHATGMSQDSDCDTFLKGCLYNGNGGCVTASASCGSYTGSSTATCSAFKGSSGANQCWWTSGSTCVAKACSHDTTSTTDGDCGTFLTGCVTKGTGCTDPTSTCPSYSGTAAQCNSFTYKPASGNAIKCTRLESCTVRTCSTKTDAASNNDCLSYHNTCRITYGSAVCLTEQALCTSYTLTGSDDTAKTTYCNQITLRDNTTLCGYKSTVSGTCSARSCDMWTSAISGTTCVDYLGTATCRLSSNSISNCYAANTCANYVVPTSLTATGDKVTWCNNMLDNSTPSEKCTYASGANCVDITTCEQIPSPTNAASCNAYLLDDECQFYNGKCYTTQTACTSYSLTGITTQAAYCAALKQDNSGAIGLCKYLATTTANCVTITCSEIASPTSQTSCDLSLSGGCTYYAGVCYTKAACVSINTPTGASDDAKLLFCQNMFDVTTTDYCTWASGTTCAAPAAACTNQAIPVSVATKDAYCQARRNKAGSVCKYVDSTSTTACQDYDSGTAAEICTLVPGTVDSDAYCDLRTNVGYCVKSESGSTCIARAACTDQTHGLAASATDDAKAAACQLLKGPTGLSCTFITTETNCNVGKANCAAWSSLTGDQRAFCSARTDQSGKKCAFDLGASTCRDYKACEGAVSPQSKADCDALSSGCKYFSGTCYVPAASCGAYLAVGSDDTKKLTYCNGLKDTQSTPVACTFIKGQTRCSTKGACNTYTVSGLADDAARTAACSAIATSDTNGCTFWPGVAATCTAVGACSTYTGGSAGTAATNCAVQKDTTGLTCIANANGTDCAAPANCEAITTPGSQADCNKYKSGCIYSSSKCYTLGGCTSYSTGGSGAIALCKGLRATSLTGDFCTASTDADANCAARTCGDVSYTTHAQCAAYLSGCKSNGSTCIAGSTTCALQSGNPSQCQFFQDTDGISSCIDTTASTTAASCISRTCSQNVTATTDSECDSYLAGCLTDGLGCIAGTEPCASYYGTTSVCKAFTGNSKKCWGTSDTVTGACRDRTCADNTTATSDSECESFLTGCLTTGAGCISKTSGCSAYKGTQDDCSKFKGLSGTVLCYNTSAATATTACKDRACTDLAGTSDTDCAAFMPAASATAAPNCVTNGTNCVAYPKNCADFKGTETTCPKFTAYDGPCKTTTYTTTPAACTPRVCTEAPNTTVTDTDCHKYHPTCVTTGYGCAKEGIECGDVQTQSACWAKIECLWANKCTSAPTSCSELTSYRICVNTLLANKTKCAWTGTACRSHTIEDYDDSFTTHEKCNDADNTCTTDGAGCVKMGPCSSYKTSATCAAATSTEKTKRCQWAVTETATECRPRECSDGYFTTNDECNTFLAGCKTNGITCFGHKYDCSEFTGQQKYCLQDSTGYPCLYVGGVCYNYAECGDAAASTLTGCQAYNSLCVPTSTAYCLAQTSCDKYTEQQSCTVGISNSVCGWLTATSKCQVFGACSDSAATSNSDCAFYGSKCITDGTKCVETGKCDSYLTSTSCGNLGTDGACTWVAASNTCRLRQCGDKVATTDSDCSSYTVTTGVCTTDGTTCVARAACTAYATETACTIGSDAIPCIWALPVGSTTGTKSCRQKECSDIVHGITNELCIGQISGKSCVSNGKSCVEQDKCANYQNKISCNGDGTDGICAFTAAATTADPQAGTCVQFSSCDKASSDQTTCAKKSSACQWTSTTSGTTTTTSCTAKTCAQAASGTTCNPVPSFDGKSYTVCALSSNVCTASDPSVLTSTTCYTKSVYTYTWNDSTSKCVSCTGSTTPTNNSTNGNTTNNNSNGTTTTNGYILGVSIPLVIMGLFA</sequence>
<keyword evidence="1" id="KW-0732">Signal</keyword>
<evidence type="ECO:0000256" key="1">
    <source>
        <dbReference type="SAM" id="SignalP"/>
    </source>
</evidence>
<dbReference type="Pfam" id="PF01508">
    <property type="entry name" value="Paramecium_SA"/>
    <property type="match status" value="9"/>
</dbReference>
<dbReference type="OrthoDB" id="300321at2759"/>
<accession>A0A8J8SUV6</accession>
<comment type="caution">
    <text evidence="2">The sequence shown here is derived from an EMBL/GenBank/DDBJ whole genome shotgun (WGS) entry which is preliminary data.</text>
</comment>